<gene>
    <name evidence="11" type="ORF">POM88_017767</name>
</gene>
<reference evidence="11" key="1">
    <citation type="submission" date="2023-02" db="EMBL/GenBank/DDBJ databases">
        <title>Genome of toxic invasive species Heracleum sosnowskyi carries increased number of genes despite the absence of recent whole-genome duplications.</title>
        <authorList>
            <person name="Schelkunov M."/>
            <person name="Shtratnikova V."/>
            <person name="Makarenko M."/>
            <person name="Klepikova A."/>
            <person name="Omelchenko D."/>
            <person name="Novikova G."/>
            <person name="Obukhova E."/>
            <person name="Bogdanov V."/>
            <person name="Penin A."/>
            <person name="Logacheva M."/>
        </authorList>
    </citation>
    <scope>NUCLEOTIDE SEQUENCE</scope>
    <source>
        <strain evidence="11">Hsosn_3</strain>
        <tissue evidence="11">Leaf</tissue>
    </source>
</reference>
<evidence type="ECO:0000313" key="11">
    <source>
        <dbReference type="EMBL" id="KAK1389589.1"/>
    </source>
</evidence>
<evidence type="ECO:0000256" key="5">
    <source>
        <dbReference type="ARBA" id="ARBA00022853"/>
    </source>
</evidence>
<evidence type="ECO:0000256" key="1">
    <source>
        <dbReference type="ARBA" id="ARBA00004604"/>
    </source>
</evidence>
<accession>A0AAD8IP84</accession>
<keyword evidence="5" id="KW-0156">Chromatin regulator</keyword>
<feature type="domain" description="Nucleoplasmin-like" evidence="10">
    <location>
        <begin position="3"/>
        <end position="93"/>
    </location>
</feature>
<sequence>MEFWAVEVKAGEPFKVELHEKRALHLSQACVGEVEKGSSESIYLFVKVKGKKLALATLNSEKLPQQTFDLVFDKTFELSHTWKNGSVFFHGYTADNDIPDHEDSSDSDSDEDIPVIVPNGGPASEVKQEDSKVNASKNSAAGKQKAMIVESKQDSSSEDSDDSSDDDATSSEDDVKVSAGKDSAAGKQKVKMVEPKKDASSEDNDVSSDDDDDATSSEDDPKVSAGKDASAGKQKLKIVEPKNDASSEDVADSSDDDAMSEDDSEDNEENKSASDEDSDSDKDEVTPVQVKSSKKRASVSASKKHVPEKKAKLITPPKTDGKKSSVHVATPYPSKQAGKIPANKPIQVTPKTEGSHPCKSCKKIFKSETDCKELGTKVEEECYESKESEAH</sequence>
<dbReference type="EMBL" id="JAUIZM010000004">
    <property type="protein sequence ID" value="KAK1389589.1"/>
    <property type="molecule type" value="Genomic_DNA"/>
</dbReference>
<comment type="similarity">
    <text evidence="2">Belongs to the histone deacetylase HD2 family.</text>
</comment>
<feature type="region of interest" description="Disordered" evidence="9">
    <location>
        <begin position="98"/>
        <end position="359"/>
    </location>
</feature>
<dbReference type="AlphaFoldDB" id="A0AAD8IP84"/>
<evidence type="ECO:0000256" key="7">
    <source>
        <dbReference type="ARBA" id="ARBA00023163"/>
    </source>
</evidence>
<dbReference type="GO" id="GO:0016787">
    <property type="term" value="F:hydrolase activity"/>
    <property type="evidence" value="ECO:0007669"/>
    <property type="project" value="UniProtKB-KW"/>
</dbReference>
<dbReference type="GO" id="GO:0005730">
    <property type="term" value="C:nucleolus"/>
    <property type="evidence" value="ECO:0007669"/>
    <property type="project" value="UniProtKB-SubCell"/>
</dbReference>
<reference evidence="11" key="2">
    <citation type="submission" date="2023-05" db="EMBL/GenBank/DDBJ databases">
        <authorList>
            <person name="Schelkunov M.I."/>
        </authorList>
    </citation>
    <scope>NUCLEOTIDE SEQUENCE</scope>
    <source>
        <strain evidence="11">Hsosn_3</strain>
        <tissue evidence="11">Leaf</tissue>
    </source>
</reference>
<keyword evidence="6" id="KW-0805">Transcription regulation</keyword>
<evidence type="ECO:0000256" key="2">
    <source>
        <dbReference type="ARBA" id="ARBA00006673"/>
    </source>
</evidence>
<comment type="subcellular location">
    <subcellularLocation>
        <location evidence="1">Nucleus</location>
        <location evidence="1">Nucleolus</location>
    </subcellularLocation>
</comment>
<dbReference type="GO" id="GO:0006325">
    <property type="term" value="P:chromatin organization"/>
    <property type="evidence" value="ECO:0007669"/>
    <property type="project" value="UniProtKB-KW"/>
</dbReference>
<feature type="compositionally biased region" description="Acidic residues" evidence="9">
    <location>
        <begin position="156"/>
        <end position="172"/>
    </location>
</feature>
<evidence type="ECO:0000256" key="4">
    <source>
        <dbReference type="ARBA" id="ARBA00022801"/>
    </source>
</evidence>
<keyword evidence="8" id="KW-0539">Nucleus</keyword>
<dbReference type="Pfam" id="PF17800">
    <property type="entry name" value="NPL"/>
    <property type="match status" value="1"/>
</dbReference>
<evidence type="ECO:0000256" key="3">
    <source>
        <dbReference type="ARBA" id="ARBA00022491"/>
    </source>
</evidence>
<evidence type="ECO:0000256" key="8">
    <source>
        <dbReference type="ARBA" id="ARBA00023242"/>
    </source>
</evidence>
<evidence type="ECO:0000256" key="9">
    <source>
        <dbReference type="SAM" id="MobiDB-lite"/>
    </source>
</evidence>
<protein>
    <submittedName>
        <fullName evidence="11">Histone deacetylase HDT1</fullName>
    </submittedName>
</protein>
<feature type="compositionally biased region" description="Basic and acidic residues" evidence="9">
    <location>
        <begin position="191"/>
        <end position="200"/>
    </location>
</feature>
<keyword evidence="4" id="KW-0378">Hydrolase</keyword>
<proteinExistence type="inferred from homology"/>
<dbReference type="Proteomes" id="UP001237642">
    <property type="component" value="Unassembled WGS sequence"/>
</dbReference>
<evidence type="ECO:0000313" key="12">
    <source>
        <dbReference type="Proteomes" id="UP001237642"/>
    </source>
</evidence>
<feature type="compositionally biased region" description="Acidic residues" evidence="9">
    <location>
        <begin position="246"/>
        <end position="268"/>
    </location>
</feature>
<organism evidence="11 12">
    <name type="scientific">Heracleum sosnowskyi</name>
    <dbReference type="NCBI Taxonomy" id="360622"/>
    <lineage>
        <taxon>Eukaryota</taxon>
        <taxon>Viridiplantae</taxon>
        <taxon>Streptophyta</taxon>
        <taxon>Embryophyta</taxon>
        <taxon>Tracheophyta</taxon>
        <taxon>Spermatophyta</taxon>
        <taxon>Magnoliopsida</taxon>
        <taxon>eudicotyledons</taxon>
        <taxon>Gunneridae</taxon>
        <taxon>Pentapetalae</taxon>
        <taxon>asterids</taxon>
        <taxon>campanulids</taxon>
        <taxon>Apiales</taxon>
        <taxon>Apiaceae</taxon>
        <taxon>Apioideae</taxon>
        <taxon>apioid superclade</taxon>
        <taxon>Tordylieae</taxon>
        <taxon>Tordyliinae</taxon>
        <taxon>Heracleum</taxon>
    </lineage>
</organism>
<evidence type="ECO:0000259" key="10">
    <source>
        <dbReference type="Pfam" id="PF17800"/>
    </source>
</evidence>
<keyword evidence="3" id="KW-0678">Repressor</keyword>
<name>A0AAD8IP84_9APIA</name>
<feature type="compositionally biased region" description="Acidic residues" evidence="9">
    <location>
        <begin position="201"/>
        <end position="218"/>
    </location>
</feature>
<feature type="compositionally biased region" description="Basic residues" evidence="9">
    <location>
        <begin position="292"/>
        <end position="307"/>
    </location>
</feature>
<dbReference type="FunFam" id="2.60.120.340:FF:000004">
    <property type="entry name" value="Histone deacetylase HDT1"/>
    <property type="match status" value="1"/>
</dbReference>
<keyword evidence="7" id="KW-0804">Transcription</keyword>
<dbReference type="InterPro" id="IPR041232">
    <property type="entry name" value="NPL"/>
</dbReference>
<comment type="caution">
    <text evidence="11">The sequence shown here is derived from an EMBL/GenBank/DDBJ whole genome shotgun (WGS) entry which is preliminary data.</text>
</comment>
<evidence type="ECO:0000256" key="6">
    <source>
        <dbReference type="ARBA" id="ARBA00023015"/>
    </source>
</evidence>
<keyword evidence="12" id="KW-1185">Reference proteome</keyword>
<dbReference type="Gene3D" id="2.60.120.340">
    <property type="entry name" value="Nucleoplasmin core domain"/>
    <property type="match status" value="1"/>
</dbReference>